<evidence type="ECO:0008006" key="2">
    <source>
        <dbReference type="Google" id="ProtNLM"/>
    </source>
</evidence>
<gene>
    <name evidence="1" type="ORF">METZ01_LOCUS502686</name>
</gene>
<protein>
    <recommendedName>
        <fullName evidence="2">TIGR02449 family protein</fullName>
    </recommendedName>
</protein>
<dbReference type="EMBL" id="UINC01221481">
    <property type="protein sequence ID" value="SVE49832.1"/>
    <property type="molecule type" value="Genomic_DNA"/>
</dbReference>
<accession>A0A383DZ54</accession>
<proteinExistence type="predicted"/>
<dbReference type="AlphaFoldDB" id="A0A383DZ54"/>
<name>A0A383DZ54_9ZZZZ</name>
<evidence type="ECO:0000313" key="1">
    <source>
        <dbReference type="EMBL" id="SVE49832.1"/>
    </source>
</evidence>
<reference evidence="1" key="1">
    <citation type="submission" date="2018-05" db="EMBL/GenBank/DDBJ databases">
        <authorList>
            <person name="Lanie J.A."/>
            <person name="Ng W.-L."/>
            <person name="Kazmierczak K.M."/>
            <person name="Andrzejewski T.M."/>
            <person name="Davidsen T.M."/>
            <person name="Wayne K.J."/>
            <person name="Tettelin H."/>
            <person name="Glass J.I."/>
            <person name="Rusch D."/>
            <person name="Podicherti R."/>
            <person name="Tsui H.-C.T."/>
            <person name="Winkler M.E."/>
        </authorList>
    </citation>
    <scope>NUCLEOTIDE SEQUENCE</scope>
</reference>
<sequence length="66" mass="7753">MPDKEFDNLQKQVESLIVFSRKLKESNDHLTKKNNEISLKEQNLTKSLNIAKQKIEKIIDNIKKSK</sequence>
<organism evidence="1">
    <name type="scientific">marine metagenome</name>
    <dbReference type="NCBI Taxonomy" id="408172"/>
    <lineage>
        <taxon>unclassified sequences</taxon>
        <taxon>metagenomes</taxon>
        <taxon>ecological metagenomes</taxon>
    </lineage>
</organism>